<dbReference type="CDD" id="cd00154">
    <property type="entry name" value="Rab"/>
    <property type="match status" value="1"/>
</dbReference>
<accession>A0A9Y1BSE2</accession>
<gene>
    <name evidence="2" type="ORF">K9W46_14110</name>
</gene>
<dbReference type="SUPFAM" id="SSF52540">
    <property type="entry name" value="P-loop containing nucleoside triphosphate hydrolases"/>
    <property type="match status" value="1"/>
</dbReference>
<dbReference type="GO" id="GO:0003924">
    <property type="term" value="F:GTPase activity"/>
    <property type="evidence" value="ECO:0007669"/>
    <property type="project" value="InterPro"/>
</dbReference>
<dbReference type="PANTHER" id="PTHR47978">
    <property type="match status" value="1"/>
</dbReference>
<dbReference type="GO" id="GO:0005525">
    <property type="term" value="F:GTP binding"/>
    <property type="evidence" value="ECO:0007669"/>
    <property type="project" value="InterPro"/>
</dbReference>
<sequence length="187" mass="21275">MSAFGVVKIVLLGDYAAGKTTLKRSFMGLHLDEVYLSTLGVDLASYHFVDETFDLEYQIWDLGGQPEFKTIRVQQYKGTEGGLLVFNKSRIETFEHLKDWLEELSSSISNRIPVFLIGNKSDLLSPEENLEFDRKAEKFIDDNQLTYSEIDLKGYFATCALTGENVREAFLALGKEIIKIKSDRMLI</sequence>
<organism evidence="2">
    <name type="scientific">Candidatus Heimdallarchaeum endolithica</name>
    <dbReference type="NCBI Taxonomy" id="2876572"/>
    <lineage>
        <taxon>Archaea</taxon>
        <taxon>Promethearchaeati</taxon>
        <taxon>Candidatus Heimdallarchaeota</taxon>
        <taxon>Candidatus Heimdallarchaeia (ex Rinke et al. 2021) (nom. nud.)</taxon>
        <taxon>Candidatus Heimdallarchaeales</taxon>
        <taxon>Candidatus Heimdallarchaeaceae</taxon>
        <taxon>Candidatus Heimdallarchaeum</taxon>
    </lineage>
</organism>
<dbReference type="InterPro" id="IPR001806">
    <property type="entry name" value="Small_GTPase"/>
</dbReference>
<dbReference type="FunFam" id="3.40.50.300:FF:001447">
    <property type="entry name" value="Ras-related protein Rab-1B"/>
    <property type="match status" value="1"/>
</dbReference>
<dbReference type="InterPro" id="IPR027417">
    <property type="entry name" value="P-loop_NTPase"/>
</dbReference>
<dbReference type="PRINTS" id="PR00449">
    <property type="entry name" value="RASTRNSFRMNG"/>
</dbReference>
<reference evidence="2" key="1">
    <citation type="journal article" date="2022" name="Nat. Microbiol.">
        <title>Unique mobile elements and scalable gene flow at the prokaryote-eukaryote boundary revealed by circularized Asgard archaea genomes.</title>
        <authorList>
            <person name="Wu F."/>
            <person name="Speth D.R."/>
            <person name="Philosof A."/>
            <person name="Cremiere A."/>
            <person name="Narayanan A."/>
            <person name="Barco R.A."/>
            <person name="Connon S.A."/>
            <person name="Amend J.P."/>
            <person name="Antoshechkin I.A."/>
            <person name="Orphan V.J."/>
        </authorList>
    </citation>
    <scope>NUCLEOTIDE SEQUENCE</scope>
    <source>
        <strain evidence="2">PR6</strain>
    </source>
</reference>
<dbReference type="Gene3D" id="3.40.50.300">
    <property type="entry name" value="P-loop containing nucleotide triphosphate hydrolases"/>
    <property type="match status" value="1"/>
</dbReference>
<dbReference type="AlphaFoldDB" id="A0A9Y1BSE2"/>
<dbReference type="Proteomes" id="UP001200513">
    <property type="component" value="Chromosome"/>
</dbReference>
<dbReference type="NCBIfam" id="TIGR00231">
    <property type="entry name" value="small_GTP"/>
    <property type="match status" value="1"/>
</dbReference>
<protein>
    <submittedName>
        <fullName evidence="2">GTP-binding protein</fullName>
    </submittedName>
</protein>
<dbReference type="EMBL" id="CP084167">
    <property type="protein sequence ID" value="UJG43489.1"/>
    <property type="molecule type" value="Genomic_DNA"/>
</dbReference>
<dbReference type="InterPro" id="IPR005225">
    <property type="entry name" value="Small_GTP-bd"/>
</dbReference>
<dbReference type="PROSITE" id="PS51419">
    <property type="entry name" value="RAB"/>
    <property type="match status" value="1"/>
</dbReference>
<name>A0A9Y1BSE2_9ARCH</name>
<keyword evidence="1" id="KW-0547">Nucleotide-binding</keyword>
<proteinExistence type="predicted"/>
<dbReference type="SMART" id="SM00174">
    <property type="entry name" value="RHO"/>
    <property type="match status" value="1"/>
</dbReference>
<dbReference type="Pfam" id="PF00071">
    <property type="entry name" value="Ras"/>
    <property type="match status" value="1"/>
</dbReference>
<dbReference type="SMART" id="SM00173">
    <property type="entry name" value="RAS"/>
    <property type="match status" value="1"/>
</dbReference>
<dbReference type="SMART" id="SM00175">
    <property type="entry name" value="RAB"/>
    <property type="match status" value="1"/>
</dbReference>
<evidence type="ECO:0000256" key="1">
    <source>
        <dbReference type="ARBA" id="ARBA00022741"/>
    </source>
</evidence>
<evidence type="ECO:0000313" key="2">
    <source>
        <dbReference type="EMBL" id="UJG43489.1"/>
    </source>
</evidence>